<evidence type="ECO:0000256" key="1">
    <source>
        <dbReference type="SAM" id="MobiDB-lite"/>
    </source>
</evidence>
<dbReference type="Proteomes" id="UP000507470">
    <property type="component" value="Unassembled WGS sequence"/>
</dbReference>
<evidence type="ECO:0000313" key="2">
    <source>
        <dbReference type="EMBL" id="CAC5410155.1"/>
    </source>
</evidence>
<feature type="region of interest" description="Disordered" evidence="1">
    <location>
        <begin position="155"/>
        <end position="176"/>
    </location>
</feature>
<gene>
    <name evidence="2" type="ORF">MCOR_43359</name>
</gene>
<proteinExistence type="predicted"/>
<dbReference type="EMBL" id="CACVKT020007712">
    <property type="protein sequence ID" value="CAC5410155.1"/>
    <property type="molecule type" value="Genomic_DNA"/>
</dbReference>
<accession>A0A6J8DQA4</accession>
<dbReference type="AlphaFoldDB" id="A0A6J8DQA4"/>
<organism evidence="2 3">
    <name type="scientific">Mytilus coruscus</name>
    <name type="common">Sea mussel</name>
    <dbReference type="NCBI Taxonomy" id="42192"/>
    <lineage>
        <taxon>Eukaryota</taxon>
        <taxon>Metazoa</taxon>
        <taxon>Spiralia</taxon>
        <taxon>Lophotrochozoa</taxon>
        <taxon>Mollusca</taxon>
        <taxon>Bivalvia</taxon>
        <taxon>Autobranchia</taxon>
        <taxon>Pteriomorphia</taxon>
        <taxon>Mytilida</taxon>
        <taxon>Mytiloidea</taxon>
        <taxon>Mytilidae</taxon>
        <taxon>Mytilinae</taxon>
        <taxon>Mytilus</taxon>
    </lineage>
</organism>
<reference evidence="2 3" key="1">
    <citation type="submission" date="2020-06" db="EMBL/GenBank/DDBJ databases">
        <authorList>
            <person name="Li R."/>
            <person name="Bekaert M."/>
        </authorList>
    </citation>
    <scope>NUCLEOTIDE SEQUENCE [LARGE SCALE GENOMIC DNA]</scope>
    <source>
        <strain evidence="3">wild</strain>
    </source>
</reference>
<feature type="compositionally biased region" description="Polar residues" evidence="1">
    <location>
        <begin position="15"/>
        <end position="30"/>
    </location>
</feature>
<protein>
    <submittedName>
        <fullName evidence="2">Uncharacterized protein</fullName>
    </submittedName>
</protein>
<evidence type="ECO:0000313" key="3">
    <source>
        <dbReference type="Proteomes" id="UP000507470"/>
    </source>
</evidence>
<feature type="region of interest" description="Disordered" evidence="1">
    <location>
        <begin position="116"/>
        <end position="142"/>
    </location>
</feature>
<feature type="region of interest" description="Disordered" evidence="1">
    <location>
        <begin position="1"/>
        <end position="30"/>
    </location>
</feature>
<name>A0A6J8DQA4_MYTCO</name>
<sequence length="176" mass="18952">MSATSGARTAYLPHQTRSSTSGSGTANLPSASKELSRNCFLFVSKQGVPLVKLQPLISPQQTINATTNREPVVEQEPLTSLQQTSVPLVKQNRLSPSAKKLKREPLVEQEPFTLLQQTTSATSGPETAYLPSANKKRSPSLVSLAEQEPLTFPQETMSATSGAGTAYLPSSNKRFH</sequence>
<feature type="compositionally biased region" description="Polar residues" evidence="1">
    <location>
        <begin position="116"/>
        <end position="125"/>
    </location>
</feature>
<keyword evidence="3" id="KW-1185">Reference proteome</keyword>